<comment type="similarity">
    <text evidence="2">Belongs to the NADP-dependent oxidoreductase L4BD family.</text>
</comment>
<dbReference type="SUPFAM" id="SSF51735">
    <property type="entry name" value="NAD(P)-binding Rossmann-fold domains"/>
    <property type="match status" value="1"/>
</dbReference>
<evidence type="ECO:0000256" key="33">
    <source>
        <dbReference type="ARBA" id="ARBA00049179"/>
    </source>
</evidence>
<comment type="catalytic activity">
    <reaction evidence="25">
        <text>dodecanal + NADP(+) = (2E)-dodecenal + NADPH + H(+)</text>
        <dbReference type="Rhea" id="RHEA:50784"/>
        <dbReference type="ChEBI" id="CHEBI:15378"/>
        <dbReference type="ChEBI" id="CHEBI:27836"/>
        <dbReference type="ChEBI" id="CHEBI:57783"/>
        <dbReference type="ChEBI" id="CHEBI:58349"/>
        <dbReference type="ChEBI" id="CHEBI:133741"/>
    </reaction>
    <physiologicalReaction direction="right-to-left" evidence="25">
        <dbReference type="Rhea" id="RHEA:50786"/>
    </physiologicalReaction>
</comment>
<dbReference type="PANTHER" id="PTHR43205">
    <property type="entry name" value="PROSTAGLANDIN REDUCTASE"/>
    <property type="match status" value="1"/>
</dbReference>
<evidence type="ECO:0000256" key="19">
    <source>
        <dbReference type="ARBA" id="ARBA00033119"/>
    </source>
</evidence>
<evidence type="ECO:0000256" key="9">
    <source>
        <dbReference type="ARBA" id="ARBA00022553"/>
    </source>
</evidence>
<evidence type="ECO:0000256" key="13">
    <source>
        <dbReference type="ARBA" id="ARBA00023002"/>
    </source>
</evidence>
<evidence type="ECO:0000256" key="29">
    <source>
        <dbReference type="ARBA" id="ARBA00048591"/>
    </source>
</evidence>
<evidence type="ECO:0000259" key="35">
    <source>
        <dbReference type="SMART" id="SM00829"/>
    </source>
</evidence>
<keyword evidence="8" id="KW-0644">Prostaglandin metabolism</keyword>
<evidence type="ECO:0000256" key="2">
    <source>
        <dbReference type="ARBA" id="ARBA00010460"/>
    </source>
</evidence>
<proteinExistence type="inferred from homology"/>
<dbReference type="SUPFAM" id="SSF50129">
    <property type="entry name" value="GroES-like"/>
    <property type="match status" value="1"/>
</dbReference>
<accession>A0ABD0TEJ4</accession>
<evidence type="ECO:0000256" key="1">
    <source>
        <dbReference type="ARBA" id="ARBA00004496"/>
    </source>
</evidence>
<protein>
    <recommendedName>
        <fullName evidence="6">Prostaglandin reductase 1</fullName>
        <ecNumber evidence="4">1.3.1.48</ecNumber>
        <ecNumber evidence="5">1.3.1.74</ecNumber>
    </recommendedName>
    <alternativeName>
        <fullName evidence="19">15-oxoprostaglandin 13-reductase</fullName>
    </alternativeName>
    <alternativeName>
        <fullName evidence="17">Dithiolethione-inducible gene 1 protein</fullName>
    </alternativeName>
    <alternativeName>
        <fullName evidence="16">Leukotriene B4 12-hydroxydehydrogenase</fullName>
    </alternativeName>
    <alternativeName>
        <fullName evidence="18">NAD(P)H-dependent alkenal/one oxidoreductase</fullName>
    </alternativeName>
</protein>
<dbReference type="InterPro" id="IPR041694">
    <property type="entry name" value="ADH_N_2"/>
</dbReference>
<evidence type="ECO:0000256" key="27">
    <source>
        <dbReference type="ARBA" id="ARBA00048290"/>
    </source>
</evidence>
<evidence type="ECO:0000256" key="24">
    <source>
        <dbReference type="ARBA" id="ARBA00047878"/>
    </source>
</evidence>
<comment type="catalytic activity">
    <reaction evidence="23">
        <text>leukotriene B4 + NADP(+) = 12-oxo-leukotriene B4 + NADPH + H(+)</text>
        <dbReference type="Rhea" id="RHEA:50608"/>
        <dbReference type="ChEBI" id="CHEBI:15378"/>
        <dbReference type="ChEBI" id="CHEBI:57461"/>
        <dbReference type="ChEBI" id="CHEBI:57783"/>
        <dbReference type="ChEBI" id="CHEBI:58349"/>
        <dbReference type="ChEBI" id="CHEBI:133309"/>
    </reaction>
    <physiologicalReaction direction="left-to-right" evidence="23">
        <dbReference type="Rhea" id="RHEA:50609"/>
    </physiologicalReaction>
</comment>
<dbReference type="EMBL" id="JBEDNZ010000006">
    <property type="protein sequence ID" value="KAL0841451.1"/>
    <property type="molecule type" value="Genomic_DNA"/>
</dbReference>
<dbReference type="Gene3D" id="3.90.180.10">
    <property type="entry name" value="Medium-chain alcohol dehydrogenases, catalytic domain"/>
    <property type="match status" value="1"/>
</dbReference>
<comment type="catalytic activity">
    <reaction evidence="34">
        <text>hexanal + NADP(+) = (E)-hex-2-enal + NADPH + H(+)</text>
        <dbReference type="Rhea" id="RHEA:50776"/>
        <dbReference type="ChEBI" id="CHEBI:15378"/>
        <dbReference type="ChEBI" id="CHEBI:28913"/>
        <dbReference type="ChEBI" id="CHEBI:57783"/>
        <dbReference type="ChEBI" id="CHEBI:58349"/>
        <dbReference type="ChEBI" id="CHEBI:88528"/>
    </reaction>
    <physiologicalReaction direction="right-to-left" evidence="34">
        <dbReference type="Rhea" id="RHEA:50778"/>
    </physiologicalReaction>
</comment>
<gene>
    <name evidence="36" type="ORF">ABMA28_015133</name>
</gene>
<comment type="subunit">
    <text evidence="3">Monomer or homodimer.</text>
</comment>
<dbReference type="PANTHER" id="PTHR43205:SF7">
    <property type="entry name" value="PROSTAGLANDIN REDUCTASE 1"/>
    <property type="match status" value="1"/>
</dbReference>
<dbReference type="GO" id="GO:0047522">
    <property type="term" value="F:15-oxoprostaglandin 13-reductase [NAD(P)+] activity"/>
    <property type="evidence" value="ECO:0007669"/>
    <property type="project" value="UniProtKB-EC"/>
</dbReference>
<evidence type="ECO:0000256" key="23">
    <source>
        <dbReference type="ARBA" id="ARBA00047871"/>
    </source>
</evidence>
<evidence type="ECO:0000256" key="3">
    <source>
        <dbReference type="ARBA" id="ARBA00011852"/>
    </source>
</evidence>
<reference evidence="36 37" key="1">
    <citation type="submission" date="2024-06" db="EMBL/GenBank/DDBJ databases">
        <title>A chromosome-level genome assembly of beet webworm, Loxostege sticticalis.</title>
        <authorList>
            <person name="Zhang Y."/>
        </authorList>
    </citation>
    <scope>NUCLEOTIDE SEQUENCE [LARGE SCALE GENOMIC DNA]</scope>
    <source>
        <strain evidence="36">AQ028</strain>
        <tissue evidence="36">Male pupae</tissue>
    </source>
</reference>
<evidence type="ECO:0000256" key="20">
    <source>
        <dbReference type="ARBA" id="ARBA00047461"/>
    </source>
</evidence>
<dbReference type="InterPro" id="IPR036291">
    <property type="entry name" value="NAD(P)-bd_dom_sf"/>
</dbReference>
<dbReference type="Pfam" id="PF16884">
    <property type="entry name" value="ADH_N_2"/>
    <property type="match status" value="1"/>
</dbReference>
<evidence type="ECO:0000256" key="12">
    <source>
        <dbReference type="ARBA" id="ARBA00022990"/>
    </source>
</evidence>
<evidence type="ECO:0000313" key="37">
    <source>
        <dbReference type="Proteomes" id="UP001549921"/>
    </source>
</evidence>
<evidence type="ECO:0000256" key="25">
    <source>
        <dbReference type="ARBA" id="ARBA00047903"/>
    </source>
</evidence>
<evidence type="ECO:0000256" key="30">
    <source>
        <dbReference type="ARBA" id="ARBA00048953"/>
    </source>
</evidence>
<name>A0ABD0TEJ4_LOXSC</name>
<dbReference type="GO" id="GO:0006693">
    <property type="term" value="P:prostaglandin metabolic process"/>
    <property type="evidence" value="ECO:0007669"/>
    <property type="project" value="UniProtKB-KW"/>
</dbReference>
<evidence type="ECO:0000256" key="16">
    <source>
        <dbReference type="ARBA" id="ARBA00031851"/>
    </source>
</evidence>
<evidence type="ECO:0000256" key="6">
    <source>
        <dbReference type="ARBA" id="ARBA00020651"/>
    </source>
</evidence>
<evidence type="ECO:0000256" key="22">
    <source>
        <dbReference type="ARBA" id="ARBA00047742"/>
    </source>
</evidence>
<evidence type="ECO:0000256" key="11">
    <source>
        <dbReference type="ARBA" id="ARBA00022857"/>
    </source>
</evidence>
<evidence type="ECO:0000256" key="10">
    <source>
        <dbReference type="ARBA" id="ARBA00022832"/>
    </source>
</evidence>
<comment type="catalytic activity">
    <reaction evidence="22">
        <text>pentan-2-one + NADP(+) = (E)-pent-3-en-2-one + NADPH + H(+)</text>
        <dbReference type="Rhea" id="RHEA:50788"/>
        <dbReference type="ChEBI" id="CHEBI:15378"/>
        <dbReference type="ChEBI" id="CHEBI:16472"/>
        <dbReference type="ChEBI" id="CHEBI:57783"/>
        <dbReference type="ChEBI" id="CHEBI:58349"/>
        <dbReference type="ChEBI" id="CHEBI:145276"/>
    </reaction>
    <physiologicalReaction direction="right-to-left" evidence="22">
        <dbReference type="Rhea" id="RHEA:50790"/>
    </physiologicalReaction>
</comment>
<evidence type="ECO:0000256" key="17">
    <source>
        <dbReference type="ARBA" id="ARBA00032255"/>
    </source>
</evidence>
<keyword evidence="10" id="KW-0276">Fatty acid metabolism</keyword>
<evidence type="ECO:0000256" key="31">
    <source>
        <dbReference type="ARBA" id="ARBA00049068"/>
    </source>
</evidence>
<comment type="catalytic activity">
    <reaction evidence="29">
        <text>20-hydroxy-leukotriene B4 + NADP(+) = 12-oxo-20-hydroxy-leukotriene B4 + NADPH + H(+)</text>
        <dbReference type="Rhea" id="RHEA:51208"/>
        <dbReference type="ChEBI" id="CHEBI:15378"/>
        <dbReference type="ChEBI" id="CHEBI:57460"/>
        <dbReference type="ChEBI" id="CHEBI:57783"/>
        <dbReference type="ChEBI" id="CHEBI:58349"/>
        <dbReference type="ChEBI" id="CHEBI:133346"/>
    </reaction>
    <physiologicalReaction direction="left-to-right" evidence="29">
        <dbReference type="Rhea" id="RHEA:51209"/>
    </physiologicalReaction>
</comment>
<evidence type="ECO:0000256" key="5">
    <source>
        <dbReference type="ARBA" id="ARBA00012410"/>
    </source>
</evidence>
<evidence type="ECO:0000256" key="15">
    <source>
        <dbReference type="ARBA" id="ARBA00023278"/>
    </source>
</evidence>
<keyword evidence="14" id="KW-0443">Lipid metabolism</keyword>
<dbReference type="Gene3D" id="3.40.50.720">
    <property type="entry name" value="NAD(P)-binding Rossmann-like Domain"/>
    <property type="match status" value="1"/>
</dbReference>
<dbReference type="Pfam" id="PF00107">
    <property type="entry name" value="ADH_zinc_N"/>
    <property type="match status" value="1"/>
</dbReference>
<evidence type="ECO:0000256" key="28">
    <source>
        <dbReference type="ARBA" id="ARBA00048387"/>
    </source>
</evidence>
<comment type="catalytic activity">
    <reaction evidence="32">
        <text>13,14-dihydro-15-oxo-prostaglandin E1 + NADP(+) = 15-oxoprostaglandin E1 + NADPH + H(+)</text>
        <dbReference type="Rhea" id="RHEA:50584"/>
        <dbReference type="ChEBI" id="CHEBI:15378"/>
        <dbReference type="ChEBI" id="CHEBI:57401"/>
        <dbReference type="ChEBI" id="CHEBI:57783"/>
        <dbReference type="ChEBI" id="CHEBI:58349"/>
        <dbReference type="ChEBI" id="CHEBI:133408"/>
    </reaction>
    <physiologicalReaction direction="right-to-left" evidence="32">
        <dbReference type="Rhea" id="RHEA:50586"/>
    </physiologicalReaction>
</comment>
<comment type="catalytic activity">
    <reaction evidence="30">
        <text>6-trans-leukotriene B4 + NADP(+) = 12-oxo-(5S)-hydroxy-(6E,8E,10E,14Z)-eicosatetraenoate + NADPH + H(+)</text>
        <dbReference type="Rhea" id="RHEA:51204"/>
        <dbReference type="ChEBI" id="CHEBI:15378"/>
        <dbReference type="ChEBI" id="CHEBI:57783"/>
        <dbReference type="ChEBI" id="CHEBI:58349"/>
        <dbReference type="ChEBI" id="CHEBI:90723"/>
        <dbReference type="ChEBI" id="CHEBI:133974"/>
    </reaction>
    <physiologicalReaction direction="left-to-right" evidence="30">
        <dbReference type="Rhea" id="RHEA:51205"/>
    </physiologicalReaction>
</comment>
<evidence type="ECO:0000256" key="34">
    <source>
        <dbReference type="ARBA" id="ARBA00049368"/>
    </source>
</evidence>
<comment type="catalytic activity">
    <reaction evidence="31">
        <text>(5S,12S)-dihydroxy-(6E,10E,12E,14Z)-eicosatetraenoate + NADP(+) = 12-oxo-(5S)-hydroxy-(6E,8E,10E,14Z)-eicosatetraenoate + NADPH + H(+)</text>
        <dbReference type="Rhea" id="RHEA:51212"/>
        <dbReference type="ChEBI" id="CHEBI:15378"/>
        <dbReference type="ChEBI" id="CHEBI:57783"/>
        <dbReference type="ChEBI" id="CHEBI:58349"/>
        <dbReference type="ChEBI" id="CHEBI:133974"/>
        <dbReference type="ChEBI" id="CHEBI:133975"/>
    </reaction>
    <physiologicalReaction direction="left-to-right" evidence="31">
        <dbReference type="Rhea" id="RHEA:51213"/>
    </physiologicalReaction>
</comment>
<evidence type="ECO:0000256" key="8">
    <source>
        <dbReference type="ARBA" id="ARBA00022501"/>
    </source>
</evidence>
<dbReference type="EC" id="1.3.1.74" evidence="5"/>
<dbReference type="InterPro" id="IPR045010">
    <property type="entry name" value="MDR_fam"/>
</dbReference>
<keyword evidence="11" id="KW-0521">NADP</keyword>
<keyword evidence="7" id="KW-0963">Cytoplasm</keyword>
<dbReference type="CDD" id="cd08294">
    <property type="entry name" value="leukotriene_B4_DH_like"/>
    <property type="match status" value="1"/>
</dbReference>
<dbReference type="GO" id="GO:0005737">
    <property type="term" value="C:cytoplasm"/>
    <property type="evidence" value="ECO:0007669"/>
    <property type="project" value="UniProtKB-SubCell"/>
</dbReference>
<dbReference type="InterPro" id="IPR011032">
    <property type="entry name" value="GroES-like_sf"/>
</dbReference>
<evidence type="ECO:0000256" key="21">
    <source>
        <dbReference type="ARBA" id="ARBA00047617"/>
    </source>
</evidence>
<keyword evidence="13" id="KW-0560">Oxidoreductase</keyword>
<keyword evidence="15" id="KW-0379">Hydroxylation</keyword>
<comment type="catalytic activity">
    <reaction evidence="24">
        <text>13,14-dihydro-15-oxo-prostaglandin F1alpha + NADP(+) = 15-oxoprostaglandin F1alpha + NADPH + H(+)</text>
        <dbReference type="Rhea" id="RHEA:50592"/>
        <dbReference type="ChEBI" id="CHEBI:15378"/>
        <dbReference type="ChEBI" id="CHEBI:57783"/>
        <dbReference type="ChEBI" id="CHEBI:58349"/>
        <dbReference type="ChEBI" id="CHEBI:79072"/>
        <dbReference type="ChEBI" id="CHEBI:133411"/>
    </reaction>
    <physiologicalReaction direction="right-to-left" evidence="24">
        <dbReference type="Rhea" id="RHEA:50594"/>
    </physiologicalReaction>
</comment>
<evidence type="ECO:0000313" key="36">
    <source>
        <dbReference type="EMBL" id="KAL0841451.1"/>
    </source>
</evidence>
<dbReference type="InterPro" id="IPR020843">
    <property type="entry name" value="ER"/>
</dbReference>
<dbReference type="GO" id="GO:0032440">
    <property type="term" value="F:2-alkenal reductase [NAD(P)H] activity"/>
    <property type="evidence" value="ECO:0007669"/>
    <property type="project" value="UniProtKB-EC"/>
</dbReference>
<comment type="catalytic activity">
    <reaction evidence="28">
        <text>4-hydroxynonanal + NADP(+) = (E)-4-hydroxynon-2-enal + NADPH + H(+)</text>
        <dbReference type="Rhea" id="RHEA:64736"/>
        <dbReference type="ChEBI" id="CHEBI:15378"/>
        <dbReference type="ChEBI" id="CHEBI:57783"/>
        <dbReference type="ChEBI" id="CHEBI:58349"/>
        <dbReference type="ChEBI" id="CHEBI:58968"/>
        <dbReference type="ChEBI" id="CHEBI:156112"/>
    </reaction>
    <physiologicalReaction direction="right-to-left" evidence="28">
        <dbReference type="Rhea" id="RHEA:64738"/>
    </physiologicalReaction>
</comment>
<dbReference type="InterPro" id="IPR014190">
    <property type="entry name" value="PTGR1"/>
</dbReference>
<comment type="catalytic activity">
    <reaction evidence="27">
        <text>13,14-dihydro-15-oxo-PGF2alpha + NADP(+) = 15-oxoprostaglandin F2alpha + NADPH + H(+)</text>
        <dbReference type="Rhea" id="RHEA:50588"/>
        <dbReference type="ChEBI" id="CHEBI:15378"/>
        <dbReference type="ChEBI" id="CHEBI:57783"/>
        <dbReference type="ChEBI" id="CHEBI:58349"/>
        <dbReference type="ChEBI" id="CHEBI:133374"/>
        <dbReference type="ChEBI" id="CHEBI:133409"/>
    </reaction>
    <physiologicalReaction direction="right-to-left" evidence="27">
        <dbReference type="Rhea" id="RHEA:50590"/>
    </physiologicalReaction>
</comment>
<evidence type="ECO:0000256" key="18">
    <source>
        <dbReference type="ARBA" id="ARBA00032297"/>
    </source>
</evidence>
<evidence type="ECO:0000256" key="26">
    <source>
        <dbReference type="ARBA" id="ARBA00048066"/>
    </source>
</evidence>
<dbReference type="AlphaFoldDB" id="A0ABD0TEJ4"/>
<dbReference type="SMART" id="SM00829">
    <property type="entry name" value="PKS_ER"/>
    <property type="match status" value="1"/>
</dbReference>
<keyword evidence="12" id="KW-0007">Acetylation</keyword>
<evidence type="ECO:0000256" key="4">
    <source>
        <dbReference type="ARBA" id="ARBA00011981"/>
    </source>
</evidence>
<dbReference type="InterPro" id="IPR013149">
    <property type="entry name" value="ADH-like_C"/>
</dbReference>
<dbReference type="Proteomes" id="UP001549921">
    <property type="component" value="Unassembled WGS sequence"/>
</dbReference>
<feature type="domain" description="Enoyl reductase (ER)" evidence="35">
    <location>
        <begin position="15"/>
        <end position="335"/>
    </location>
</feature>
<organism evidence="36 37">
    <name type="scientific">Loxostege sticticalis</name>
    <name type="common">Beet webworm moth</name>
    <dbReference type="NCBI Taxonomy" id="481309"/>
    <lineage>
        <taxon>Eukaryota</taxon>
        <taxon>Metazoa</taxon>
        <taxon>Ecdysozoa</taxon>
        <taxon>Arthropoda</taxon>
        <taxon>Hexapoda</taxon>
        <taxon>Insecta</taxon>
        <taxon>Pterygota</taxon>
        <taxon>Neoptera</taxon>
        <taxon>Endopterygota</taxon>
        <taxon>Lepidoptera</taxon>
        <taxon>Glossata</taxon>
        <taxon>Ditrysia</taxon>
        <taxon>Pyraloidea</taxon>
        <taxon>Crambidae</taxon>
        <taxon>Pyraustinae</taxon>
        <taxon>Loxostege</taxon>
    </lineage>
</organism>
<evidence type="ECO:0000256" key="14">
    <source>
        <dbReference type="ARBA" id="ARBA00023098"/>
    </source>
</evidence>
<comment type="subcellular location">
    <subcellularLocation>
        <location evidence="1">Cytoplasm</location>
    </subcellularLocation>
</comment>
<comment type="caution">
    <text evidence="36">The sequence shown here is derived from an EMBL/GenBank/DDBJ whole genome shotgun (WGS) entry which is preliminary data.</text>
</comment>
<comment type="catalytic activity">
    <reaction evidence="21">
        <text>decanal + NADP(+) = (2E)-decenal + NADPH + H(+)</text>
        <dbReference type="Rhea" id="RHEA:50612"/>
        <dbReference type="ChEBI" id="CHEBI:15378"/>
        <dbReference type="ChEBI" id="CHEBI:31457"/>
        <dbReference type="ChEBI" id="CHEBI:57783"/>
        <dbReference type="ChEBI" id="CHEBI:58349"/>
        <dbReference type="ChEBI" id="CHEBI:133455"/>
    </reaction>
    <physiologicalReaction direction="right-to-left" evidence="21">
        <dbReference type="Rhea" id="RHEA:50614"/>
    </physiologicalReaction>
</comment>
<evidence type="ECO:0000256" key="32">
    <source>
        <dbReference type="ARBA" id="ARBA00049070"/>
    </source>
</evidence>
<dbReference type="FunFam" id="3.40.50.720:FF:000121">
    <property type="entry name" value="Prostaglandin reductase 2"/>
    <property type="match status" value="1"/>
</dbReference>
<comment type="catalytic activity">
    <reaction evidence="26">
        <text>nonan-2-one + NADP(+) = (3E)-nonen-2-one + NADPH + H(+)</text>
        <dbReference type="Rhea" id="RHEA:50616"/>
        <dbReference type="ChEBI" id="CHEBI:15378"/>
        <dbReference type="ChEBI" id="CHEBI:57783"/>
        <dbReference type="ChEBI" id="CHEBI:58349"/>
        <dbReference type="ChEBI" id="CHEBI:77927"/>
        <dbReference type="ChEBI" id="CHEBI:133457"/>
    </reaction>
    <physiologicalReaction direction="right-to-left" evidence="26">
        <dbReference type="Rhea" id="RHEA:50618"/>
    </physiologicalReaction>
</comment>
<dbReference type="EC" id="1.3.1.48" evidence="4"/>
<evidence type="ECO:0000256" key="7">
    <source>
        <dbReference type="ARBA" id="ARBA00022490"/>
    </source>
</evidence>
<sequence length="337" mass="37162">MVKARKFVVKQAFKGVPKREDFEIVEYEVPPLKDGEILIKTEWIGVDPFIRAAASYFEVPYDQFAYIVGEVVDSKNLKYPKGTKVVSFEGWCTYTIVNADAPPVYKIFKNTFYKLPDLQGLPESLGVGTIGMPGVSAYFGFLDVCKPKAGETVVVTGAAGACGSIVGQIAKIKGCKVIGFAGSDVKVKRLETELGFDKAFNYKTVDVSKALKEAAPEGIDCYFDNVGGEISSVIVKQMRPFGRVSVLGSVSTYNENSWYDYSVVQPFVSANQITVQKFAYSTVEFSRWTQAFDDLIKWIKSGQLKSPEHITEGFDKLYDAFIGMLAGENFGKSVVKV</sequence>
<comment type="catalytic activity">
    <reaction evidence="33">
        <text>an n-alkanal + NADP(+) = an alk-2-enal + NADPH + H(+)</text>
        <dbReference type="Rhea" id="RHEA:13737"/>
        <dbReference type="ChEBI" id="CHEBI:12834"/>
        <dbReference type="ChEBI" id="CHEBI:13757"/>
        <dbReference type="ChEBI" id="CHEBI:15378"/>
        <dbReference type="ChEBI" id="CHEBI:57783"/>
        <dbReference type="ChEBI" id="CHEBI:58349"/>
        <dbReference type="EC" id="1.3.1.74"/>
    </reaction>
    <physiologicalReaction direction="right-to-left" evidence="33">
        <dbReference type="Rhea" id="RHEA:13739"/>
    </physiologicalReaction>
</comment>
<comment type="catalytic activity">
    <reaction evidence="20">
        <text>octanal + NADP(+) = (2E)-octenal + NADPH + H(+)</text>
        <dbReference type="Rhea" id="RHEA:50780"/>
        <dbReference type="ChEBI" id="CHEBI:15378"/>
        <dbReference type="ChEBI" id="CHEBI:17935"/>
        <dbReference type="ChEBI" id="CHEBI:57783"/>
        <dbReference type="ChEBI" id="CHEBI:58349"/>
        <dbReference type="ChEBI" id="CHEBI:61748"/>
    </reaction>
    <physiologicalReaction direction="right-to-left" evidence="20">
        <dbReference type="Rhea" id="RHEA:50782"/>
    </physiologicalReaction>
</comment>
<keyword evidence="9" id="KW-0597">Phosphoprotein</keyword>